<accession>A0ABY7FDY5</accession>
<name>A0ABY7FDY5_MYAAR</name>
<comment type="similarity">
    <text evidence="1">Belongs to the C/M/P thioester hydrolase family.</text>
</comment>
<dbReference type="InterPro" id="IPR006862">
    <property type="entry name" value="Thio_Ohase/aa_AcTrfase"/>
</dbReference>
<feature type="non-terminal residue" evidence="4">
    <location>
        <position position="1"/>
    </location>
</feature>
<evidence type="ECO:0000259" key="2">
    <source>
        <dbReference type="Pfam" id="PF04775"/>
    </source>
</evidence>
<dbReference type="PANTHER" id="PTHR10824">
    <property type="entry name" value="ACYL-COENZYME A THIOESTERASE-RELATED"/>
    <property type="match status" value="1"/>
</dbReference>
<evidence type="ECO:0000313" key="5">
    <source>
        <dbReference type="Proteomes" id="UP001164746"/>
    </source>
</evidence>
<feature type="domain" description="BAAT/Acyl-CoA thioester hydrolase C-terminal" evidence="3">
    <location>
        <begin position="434"/>
        <end position="528"/>
    </location>
</feature>
<dbReference type="InterPro" id="IPR029058">
    <property type="entry name" value="AB_hydrolase_fold"/>
</dbReference>
<evidence type="ECO:0000313" key="4">
    <source>
        <dbReference type="EMBL" id="WAR19069.1"/>
    </source>
</evidence>
<dbReference type="InterPro" id="IPR014940">
    <property type="entry name" value="BAAT_C"/>
</dbReference>
<sequence>SSLKLFQQIFKNLNKAKKVNSSFSTCCKHPRVNRLLIKVGVRHISTDMAPVFTVSPKGHLLVDDKLHIKLTGLPKEKKVTVYGFLEEEGKKFESNAWFETKSDGTVDLQIDPSTGGTYTGVSPMGIFWSMVACPGQLEGIRMMKKNMDTPFRTSVSVHDGHLNLGEVRVNSDGALGSTLIDRYYKAPGVRVEEVTDGRLRGKLYLPPGPGPHSGVIDLFGTVGGIVEFRSALLASRGIASFALPYFLYKDLPQALEDLDLDYFMEAIDWLLGRRDIIPGGVGVIGVSKGGDIALMMGTYSPKVWTSDVKTLHVLGEDDLCYPTVECIKCLQSLYPRDKAHNCEVLSYPRAGHLIEPPYTPLCSVSYHKTFNLHFLWGGHPEEHAKAQEESWSRILNLFRTELVKAIVNINGCTFCSSVRMKYSKGDLSAVWNHDAKVLNILGEDDMCSPKECIRDLKSLYPPEKTHNCIVAAYKETGHLVEPPYTPLCRMSYHKSYDLYFWWGGHPEEHAYAQEDAWRRTLDLFHSTLLPTVVTAKL</sequence>
<dbReference type="InterPro" id="IPR016662">
    <property type="entry name" value="Acyl-CoA_thioEstase_long-chain"/>
</dbReference>
<organism evidence="4 5">
    <name type="scientific">Mya arenaria</name>
    <name type="common">Soft-shell clam</name>
    <dbReference type="NCBI Taxonomy" id="6604"/>
    <lineage>
        <taxon>Eukaryota</taxon>
        <taxon>Metazoa</taxon>
        <taxon>Spiralia</taxon>
        <taxon>Lophotrochozoa</taxon>
        <taxon>Mollusca</taxon>
        <taxon>Bivalvia</taxon>
        <taxon>Autobranchia</taxon>
        <taxon>Heteroconchia</taxon>
        <taxon>Euheterodonta</taxon>
        <taxon>Imparidentia</taxon>
        <taxon>Neoheterodontei</taxon>
        <taxon>Myida</taxon>
        <taxon>Myoidea</taxon>
        <taxon>Myidae</taxon>
        <taxon>Mya</taxon>
    </lineage>
</organism>
<dbReference type="Proteomes" id="UP001164746">
    <property type="component" value="Chromosome 11"/>
</dbReference>
<dbReference type="Gene3D" id="3.40.50.1820">
    <property type="entry name" value="alpha/beta hydrolase"/>
    <property type="match status" value="3"/>
</dbReference>
<dbReference type="PIRSF" id="PIRSF016521">
    <property type="entry name" value="Acyl-CoA_hydro"/>
    <property type="match status" value="1"/>
</dbReference>
<dbReference type="InterPro" id="IPR042490">
    <property type="entry name" value="Thio_Ohase/BAAT_N"/>
</dbReference>
<dbReference type="EMBL" id="CP111022">
    <property type="protein sequence ID" value="WAR19069.1"/>
    <property type="molecule type" value="Genomic_DNA"/>
</dbReference>
<feature type="domain" description="Acyl-CoA thioester hydrolase/bile acid-CoA amino acid N-acetyltransferase" evidence="2">
    <location>
        <begin position="63"/>
        <end position="195"/>
    </location>
</feature>
<evidence type="ECO:0000259" key="3">
    <source>
        <dbReference type="Pfam" id="PF08840"/>
    </source>
</evidence>
<dbReference type="Pfam" id="PF04775">
    <property type="entry name" value="Bile_Hydr_Trans"/>
    <property type="match status" value="1"/>
</dbReference>
<protein>
    <submittedName>
        <fullName evidence="4">ACNT1-like protein</fullName>
    </submittedName>
</protein>
<dbReference type="Gene3D" id="2.60.40.2240">
    <property type="entry name" value="Acyl-CoA thioester hydrolase/BAAT N-terminal domain"/>
    <property type="match status" value="1"/>
</dbReference>
<proteinExistence type="inferred from homology"/>
<dbReference type="SUPFAM" id="SSF53474">
    <property type="entry name" value="alpha/beta-Hydrolases"/>
    <property type="match status" value="1"/>
</dbReference>
<feature type="domain" description="BAAT/Acyl-CoA thioester hydrolase C-terminal" evidence="3">
    <location>
        <begin position="306"/>
        <end position="402"/>
    </location>
</feature>
<gene>
    <name evidence="4" type="ORF">MAR_000907</name>
</gene>
<keyword evidence="5" id="KW-1185">Reference proteome</keyword>
<dbReference type="PANTHER" id="PTHR10824:SF4">
    <property type="entry name" value="ACYL-COENZYME A THIOESTERASE 1-LIKE"/>
    <property type="match status" value="1"/>
</dbReference>
<evidence type="ECO:0000256" key="1">
    <source>
        <dbReference type="ARBA" id="ARBA00006538"/>
    </source>
</evidence>
<dbReference type="Pfam" id="PF08840">
    <property type="entry name" value="BAAT_C"/>
    <property type="match status" value="3"/>
</dbReference>
<feature type="domain" description="BAAT/Acyl-CoA thioester hydrolase C-terminal" evidence="3">
    <location>
        <begin position="259"/>
        <end position="303"/>
    </location>
</feature>
<reference evidence="4" key="1">
    <citation type="submission" date="2022-11" db="EMBL/GenBank/DDBJ databases">
        <title>Centuries of genome instability and evolution in soft-shell clam transmissible cancer (bioRxiv).</title>
        <authorList>
            <person name="Hart S.F.M."/>
            <person name="Yonemitsu M.A."/>
            <person name="Giersch R.M."/>
            <person name="Beal B.F."/>
            <person name="Arriagada G."/>
            <person name="Davis B.W."/>
            <person name="Ostrander E.A."/>
            <person name="Goff S.P."/>
            <person name="Metzger M.J."/>
        </authorList>
    </citation>
    <scope>NUCLEOTIDE SEQUENCE</scope>
    <source>
        <strain evidence="4">MELC-2E11</strain>
        <tissue evidence="4">Siphon/mantle</tissue>
    </source>
</reference>